<keyword evidence="8" id="KW-0479">Metal-binding</keyword>
<dbReference type="InterPro" id="IPR011009">
    <property type="entry name" value="Kinase-like_dom_sf"/>
</dbReference>
<keyword evidence="10" id="KW-0863">Zinc-finger</keyword>
<feature type="domain" description="Phorbol-ester/DAG-type" evidence="18">
    <location>
        <begin position="1218"/>
        <end position="1272"/>
    </location>
</feature>
<feature type="coiled-coil region" evidence="15">
    <location>
        <begin position="842"/>
        <end position="925"/>
    </location>
</feature>
<evidence type="ECO:0000259" key="19">
    <source>
        <dbReference type="PROSITE" id="PS51285"/>
    </source>
</evidence>
<evidence type="ECO:0000256" key="2">
    <source>
        <dbReference type="ARBA" id="ARBA00004496"/>
    </source>
</evidence>
<evidence type="ECO:0000256" key="11">
    <source>
        <dbReference type="ARBA" id="ARBA00022777"/>
    </source>
</evidence>
<organism evidence="20 21">
    <name type="scientific">Rotaria sordida</name>
    <dbReference type="NCBI Taxonomy" id="392033"/>
    <lineage>
        <taxon>Eukaryota</taxon>
        <taxon>Metazoa</taxon>
        <taxon>Spiralia</taxon>
        <taxon>Gnathifera</taxon>
        <taxon>Rotifera</taxon>
        <taxon>Eurotatoria</taxon>
        <taxon>Bdelloidea</taxon>
        <taxon>Philodinida</taxon>
        <taxon>Philodinidae</taxon>
        <taxon>Rotaria</taxon>
    </lineage>
</organism>
<keyword evidence="9" id="KW-0547">Nucleotide-binding</keyword>
<dbReference type="SUPFAM" id="SSF57889">
    <property type="entry name" value="Cysteine-rich domain"/>
    <property type="match status" value="1"/>
</dbReference>
<dbReference type="FunFam" id="3.30.200.20:FF:000017">
    <property type="entry name" value="Non-specific serine/threonine protein kinase"/>
    <property type="match status" value="1"/>
</dbReference>
<dbReference type="PROSITE" id="PS51285">
    <property type="entry name" value="AGC_KINASE_CTER"/>
    <property type="match status" value="1"/>
</dbReference>
<comment type="caution">
    <text evidence="20">The sequence shown here is derived from an EMBL/GenBank/DDBJ whole genome shotgun (WGS) entry which is preliminary data.</text>
</comment>
<dbReference type="CDD" id="cd20813">
    <property type="entry name" value="C1_ROCK"/>
    <property type="match status" value="1"/>
</dbReference>
<keyword evidence="4" id="KW-0963">Cytoplasm</keyword>
<feature type="coiled-coil region" evidence="15">
    <location>
        <begin position="477"/>
        <end position="553"/>
    </location>
</feature>
<dbReference type="Gene3D" id="3.30.60.20">
    <property type="match status" value="1"/>
</dbReference>
<dbReference type="EMBL" id="CAJNOT010002731">
    <property type="protein sequence ID" value="CAF1339576.1"/>
    <property type="molecule type" value="Genomic_DNA"/>
</dbReference>
<keyword evidence="13" id="KW-0067">ATP-binding</keyword>
<dbReference type="GO" id="GO:0005737">
    <property type="term" value="C:cytoplasm"/>
    <property type="evidence" value="ECO:0007669"/>
    <property type="project" value="UniProtKB-SubCell"/>
</dbReference>
<dbReference type="SMART" id="SM00220">
    <property type="entry name" value="S_TKc"/>
    <property type="match status" value="1"/>
</dbReference>
<dbReference type="EC" id="2.7.11.1" evidence="3"/>
<dbReference type="InterPro" id="IPR002219">
    <property type="entry name" value="PKC_DAG/PE"/>
</dbReference>
<dbReference type="InterPro" id="IPR057529">
    <property type="entry name" value="MRCK/ROCK_PH"/>
</dbReference>
<evidence type="ECO:0000256" key="15">
    <source>
        <dbReference type="SAM" id="Coils"/>
    </source>
</evidence>
<dbReference type="PANTHER" id="PTHR22988:SF73">
    <property type="entry name" value="RHO-ASSOCIATED PROTEIN KINASE"/>
    <property type="match status" value="1"/>
</dbReference>
<feature type="coiled-coil region" evidence="15">
    <location>
        <begin position="421"/>
        <end position="448"/>
    </location>
</feature>
<keyword evidence="6" id="KW-0597">Phosphoprotein</keyword>
<feature type="coiled-coil region" evidence="15">
    <location>
        <begin position="1032"/>
        <end position="1088"/>
    </location>
</feature>
<dbReference type="InterPro" id="IPR050839">
    <property type="entry name" value="Rho-assoc_Ser/Thr_Kinase"/>
</dbReference>
<dbReference type="GO" id="GO:0007266">
    <property type="term" value="P:Rho protein signal transduction"/>
    <property type="evidence" value="ECO:0007669"/>
    <property type="project" value="TreeGrafter"/>
</dbReference>
<dbReference type="GO" id="GO:1901888">
    <property type="term" value="P:regulation of cell junction assembly"/>
    <property type="evidence" value="ECO:0007669"/>
    <property type="project" value="TreeGrafter"/>
</dbReference>
<dbReference type="GO" id="GO:0048598">
    <property type="term" value="P:embryonic morphogenesis"/>
    <property type="evidence" value="ECO:0007669"/>
    <property type="project" value="TreeGrafter"/>
</dbReference>
<evidence type="ECO:0000259" key="17">
    <source>
        <dbReference type="PROSITE" id="PS50011"/>
    </source>
</evidence>
<feature type="coiled-coil region" evidence="15">
    <location>
        <begin position="765"/>
        <end position="813"/>
    </location>
</feature>
<feature type="compositionally biased region" description="Basic residues" evidence="16">
    <location>
        <begin position="1317"/>
        <end position="1326"/>
    </location>
</feature>
<gene>
    <name evidence="20" type="ORF">ZHD862_LOCUS29971</name>
</gene>
<dbReference type="GO" id="GO:0005524">
    <property type="term" value="F:ATP binding"/>
    <property type="evidence" value="ECO:0007669"/>
    <property type="project" value="UniProtKB-KW"/>
</dbReference>
<comment type="cofactor">
    <cofactor evidence="1">
        <name>Mg(2+)</name>
        <dbReference type="ChEBI" id="CHEBI:18420"/>
    </cofactor>
</comment>
<dbReference type="Gene3D" id="1.20.5.340">
    <property type="match status" value="1"/>
</dbReference>
<dbReference type="InterPro" id="IPR000719">
    <property type="entry name" value="Prot_kinase_dom"/>
</dbReference>
<dbReference type="InterPro" id="IPR046349">
    <property type="entry name" value="C1-like_sf"/>
</dbReference>
<evidence type="ECO:0000259" key="18">
    <source>
        <dbReference type="PROSITE" id="PS50081"/>
    </source>
</evidence>
<evidence type="ECO:0000256" key="1">
    <source>
        <dbReference type="ARBA" id="ARBA00001946"/>
    </source>
</evidence>
<dbReference type="InterPro" id="IPR000961">
    <property type="entry name" value="AGC-kinase_C"/>
</dbReference>
<feature type="domain" description="Protein kinase" evidence="17">
    <location>
        <begin position="75"/>
        <end position="337"/>
    </location>
</feature>
<protein>
    <recommendedName>
        <fullName evidence="3">non-specific serine/threonine protein kinase</fullName>
        <ecNumber evidence="3">2.7.11.1</ecNumber>
    </recommendedName>
</protein>
<dbReference type="Proteomes" id="UP000663864">
    <property type="component" value="Unassembled WGS sequence"/>
</dbReference>
<dbReference type="PANTHER" id="PTHR22988">
    <property type="entry name" value="MYOTONIC DYSTROPHY S/T KINASE-RELATED"/>
    <property type="match status" value="1"/>
</dbReference>
<dbReference type="GO" id="GO:0031032">
    <property type="term" value="P:actomyosin structure organization"/>
    <property type="evidence" value="ECO:0007669"/>
    <property type="project" value="TreeGrafter"/>
</dbReference>
<evidence type="ECO:0000256" key="12">
    <source>
        <dbReference type="ARBA" id="ARBA00022833"/>
    </source>
</evidence>
<feature type="compositionally biased region" description="Polar residues" evidence="16">
    <location>
        <begin position="1369"/>
        <end position="1390"/>
    </location>
</feature>
<dbReference type="InterPro" id="IPR008271">
    <property type="entry name" value="Ser/Thr_kinase_AS"/>
</dbReference>
<comment type="subcellular location">
    <subcellularLocation>
        <location evidence="2">Cytoplasm</location>
    </subcellularLocation>
</comment>
<keyword evidence="11" id="KW-0418">Kinase</keyword>
<evidence type="ECO:0000256" key="10">
    <source>
        <dbReference type="ARBA" id="ARBA00022771"/>
    </source>
</evidence>
<dbReference type="PROSITE" id="PS50081">
    <property type="entry name" value="ZF_DAG_PE_2"/>
    <property type="match status" value="1"/>
</dbReference>
<reference evidence="20" key="1">
    <citation type="submission" date="2021-02" db="EMBL/GenBank/DDBJ databases">
        <authorList>
            <person name="Nowell W R."/>
        </authorList>
    </citation>
    <scope>NUCLEOTIDE SEQUENCE</scope>
</reference>
<dbReference type="GO" id="GO:0000281">
    <property type="term" value="P:mitotic cytokinesis"/>
    <property type="evidence" value="ECO:0007669"/>
    <property type="project" value="TreeGrafter"/>
</dbReference>
<dbReference type="Gene3D" id="3.30.200.20">
    <property type="entry name" value="Phosphorylase Kinase, domain 1"/>
    <property type="match status" value="1"/>
</dbReference>
<evidence type="ECO:0000256" key="8">
    <source>
        <dbReference type="ARBA" id="ARBA00022723"/>
    </source>
</evidence>
<feature type="region of interest" description="Disordered" evidence="16">
    <location>
        <begin position="1298"/>
        <end position="1390"/>
    </location>
</feature>
<evidence type="ECO:0000313" key="21">
    <source>
        <dbReference type="Proteomes" id="UP000663864"/>
    </source>
</evidence>
<feature type="compositionally biased region" description="Low complexity" evidence="16">
    <location>
        <begin position="1354"/>
        <end position="1368"/>
    </location>
</feature>
<evidence type="ECO:0000256" key="7">
    <source>
        <dbReference type="ARBA" id="ARBA00022679"/>
    </source>
</evidence>
<evidence type="ECO:0000256" key="6">
    <source>
        <dbReference type="ARBA" id="ARBA00022553"/>
    </source>
</evidence>
<feature type="coiled-coil region" evidence="15">
    <location>
        <begin position="965"/>
        <end position="1003"/>
    </location>
</feature>
<evidence type="ECO:0000256" key="4">
    <source>
        <dbReference type="ARBA" id="ARBA00022490"/>
    </source>
</evidence>
<keyword evidence="5" id="KW-0723">Serine/threonine-protein kinase</keyword>
<dbReference type="GO" id="GO:0005856">
    <property type="term" value="C:cytoskeleton"/>
    <property type="evidence" value="ECO:0007669"/>
    <property type="project" value="TreeGrafter"/>
</dbReference>
<dbReference type="Gene3D" id="1.10.510.10">
    <property type="entry name" value="Transferase(Phosphotransferase) domain 1"/>
    <property type="match status" value="1"/>
</dbReference>
<name>A0A815GGI9_9BILA</name>
<dbReference type="PROSITE" id="PS00108">
    <property type="entry name" value="PROTEIN_KINASE_ST"/>
    <property type="match status" value="1"/>
</dbReference>
<evidence type="ECO:0000256" key="16">
    <source>
        <dbReference type="SAM" id="MobiDB-lite"/>
    </source>
</evidence>
<dbReference type="GO" id="GO:0030866">
    <property type="term" value="P:cortical actin cytoskeleton organization"/>
    <property type="evidence" value="ECO:0007669"/>
    <property type="project" value="TreeGrafter"/>
</dbReference>
<dbReference type="InterPro" id="IPR011993">
    <property type="entry name" value="PH-like_dom_sf"/>
</dbReference>
<feature type="domain" description="AGC-kinase C-terminal" evidence="19">
    <location>
        <begin position="341"/>
        <end position="410"/>
    </location>
</feature>
<keyword evidence="14 15" id="KW-0175">Coiled coil</keyword>
<dbReference type="GO" id="GO:0072518">
    <property type="term" value="F:Rho-dependent protein serine/threonine kinase activity"/>
    <property type="evidence" value="ECO:0007669"/>
    <property type="project" value="TreeGrafter"/>
</dbReference>
<evidence type="ECO:0000256" key="13">
    <source>
        <dbReference type="ARBA" id="ARBA00022840"/>
    </source>
</evidence>
<dbReference type="Pfam" id="PF25346">
    <property type="entry name" value="PH_MRCK"/>
    <property type="match status" value="1"/>
</dbReference>
<feature type="coiled-coil region" evidence="15">
    <location>
        <begin position="596"/>
        <end position="722"/>
    </location>
</feature>
<accession>A0A815GGI9</accession>
<evidence type="ECO:0000256" key="5">
    <source>
        <dbReference type="ARBA" id="ARBA00022527"/>
    </source>
</evidence>
<dbReference type="SUPFAM" id="SSF50729">
    <property type="entry name" value="PH domain-like"/>
    <property type="match status" value="1"/>
</dbReference>
<dbReference type="SMART" id="SM00133">
    <property type="entry name" value="S_TK_X"/>
    <property type="match status" value="1"/>
</dbReference>
<sequence>MATSGKDLNQRTRQLEERIIDPRSPISVDSLLDSIIALVYDSEGLKKTKNFDTFYSKFYASTRDIREKRINFDDFEPIKIIGRGAFGTVDLVRRKPSGQVYAMKTLSKFEMLKRSDSAFFWEERNIMAFSNSDWIVKLHYAFQDSKNLYMIMDYMPGGDLITLLERYEVNESSARFYCAEVVLALDAIHTMGYIHRDIKPDNMLLDARGHLKLADFGTCVKMDKDGLVRSDTAVGTPDYISPEILKSQSTTGVYGREVDWWSVGVFLYEMLLGETPFYAESLVGTYHKIMHHEDNLTFPEEIPLSTEARALMCAFLTDRSARLGKNGVQEVKAHTFFTNHNEWTWETIRKATVPIVPPLTNDEDTSNFNEIDKTDAPSEESFSINKAFAGHQLSFIGFSFSNEQQPFLERRLASNFNNFNNTELEQRLQENERIKNELEIRVRRLYEDLNIKCQDEQSLNSKLYDIERKNVILTTENKEAQRKYELELENRRTYERKLEEIQRTLENEKQTKTQMDSTNRESIEKLTILERQINELNDKLKIEIDSNTRLKKQNQETQKTCVHFERTYNEIYEKYQDLISIKLKIEKDFLNQQSIIEQEKNAKLMVLEKIQTLEEKCNTMTIELSKYKDREASQMNEFGELRQSCALLEREKFNLQVEIDSLRVKLSEEEIAHKKIQEQLLVDKLKHVRTDEDLDHHREEIIKDLEKKLNSERLALKTSNDELMQTQKKVRIVEIDLKELTTSYNQLLSEHELSKQSNEQFIEQMEFDNHRRTQYDKDIKQLQQELHNSLNKEKQLQDELDHLYQGNERLVEELNHINNEYKINKTKLIDYEEQVEVESKFSVLYRTQMHELKDEINELTEKLRQINNEKRNIEEERDNLLKQIEITNVKLKTESLNLNLLQEQCAELEKEKNFMIIELDAIRKDFNSRLSLLDSEINTVRDQYEKSQYDLEQAIKDRDITTNKFKHVLDQLHDLERQVPELRKKADDERAKKEAAVNKLQEIVTNPMQHNPFYSRPTGGSRRHDRNERNVVRRLEQALAVERMKYTKLQHEKDEEVAVLLEDISKLKRELEIRRDEIEKFTQQLESRTSIDNISSIAEEVDDDTKDYIESWVQTPKKSNIQKYGWKKQLAVMKKNRLLLYNSEKDQQPAVSIDIDKLYHVRAVNQGDVLHVDPSIIPKIFQIIYDSQGNSIPNVLSSSVIHSQEQDRHNGESIEYKGHNFVVVTYRMRTECEVCNHPCYNLISPPQCLQCTRCRVRCHKQHYDDGEFIQPCRVYDTLTVKELLVMCSSEKEQKQWITKLSTKVPRPPLSQTDSLRKTKKSSKSLHKSATLPTKISKTYPANNLPSDDGDCTASFRSQNTSMSSSTSNLFGNNAGLTLKQKSSTLPNRAK</sequence>
<dbReference type="FunFam" id="1.10.510.10:FF:000047">
    <property type="entry name" value="Rho-associated protein kinase 1"/>
    <property type="match status" value="1"/>
</dbReference>
<keyword evidence="7" id="KW-0808">Transferase</keyword>
<evidence type="ECO:0000256" key="3">
    <source>
        <dbReference type="ARBA" id="ARBA00012513"/>
    </source>
</evidence>
<evidence type="ECO:0000256" key="14">
    <source>
        <dbReference type="ARBA" id="ARBA00023054"/>
    </source>
</evidence>
<dbReference type="SUPFAM" id="SSF56112">
    <property type="entry name" value="Protein kinase-like (PK-like)"/>
    <property type="match status" value="1"/>
</dbReference>
<proteinExistence type="predicted"/>
<dbReference type="SMART" id="SM00109">
    <property type="entry name" value="C1"/>
    <property type="match status" value="1"/>
</dbReference>
<dbReference type="GO" id="GO:0008270">
    <property type="term" value="F:zinc ion binding"/>
    <property type="evidence" value="ECO:0007669"/>
    <property type="project" value="UniProtKB-KW"/>
</dbReference>
<dbReference type="Gene3D" id="2.30.29.30">
    <property type="entry name" value="Pleckstrin-homology domain (PH domain)/Phosphotyrosine-binding domain (PTB)"/>
    <property type="match status" value="1"/>
</dbReference>
<feature type="compositionally biased region" description="Polar residues" evidence="16">
    <location>
        <begin position="1333"/>
        <end position="1345"/>
    </location>
</feature>
<dbReference type="Pfam" id="PF00069">
    <property type="entry name" value="Pkinase"/>
    <property type="match status" value="1"/>
</dbReference>
<keyword evidence="12" id="KW-0862">Zinc</keyword>
<evidence type="ECO:0000313" key="20">
    <source>
        <dbReference type="EMBL" id="CAF1339576.1"/>
    </source>
</evidence>
<dbReference type="PROSITE" id="PS50011">
    <property type="entry name" value="PROTEIN_KINASE_DOM"/>
    <property type="match status" value="1"/>
</dbReference>
<evidence type="ECO:0000256" key="9">
    <source>
        <dbReference type="ARBA" id="ARBA00022741"/>
    </source>
</evidence>